<dbReference type="SUPFAM" id="SSF56112">
    <property type="entry name" value="Protein kinase-like (PK-like)"/>
    <property type="match status" value="1"/>
</dbReference>
<dbReference type="GO" id="GO:0004714">
    <property type="term" value="F:transmembrane receptor protein tyrosine kinase activity"/>
    <property type="evidence" value="ECO:0007669"/>
    <property type="project" value="UniProtKB-EC"/>
</dbReference>
<dbReference type="PANTHER" id="PTHR24416">
    <property type="entry name" value="TYROSINE-PROTEIN KINASE RECEPTOR"/>
    <property type="match status" value="1"/>
</dbReference>
<keyword evidence="5" id="KW-0418">Kinase</keyword>
<evidence type="ECO:0000256" key="2">
    <source>
        <dbReference type="ARBA" id="ARBA00022553"/>
    </source>
</evidence>
<dbReference type="PANTHER" id="PTHR24416:SF564">
    <property type="entry name" value="MACROPHAGE-STIMULATING PROTEIN RECEPTOR"/>
    <property type="match status" value="1"/>
</dbReference>
<dbReference type="InterPro" id="IPR000719">
    <property type="entry name" value="Prot_kinase_dom"/>
</dbReference>
<reference evidence="12" key="1">
    <citation type="journal article" date="2023" name="Mol. Biol. Evol.">
        <title>Third-Generation Sequencing Reveals the Adaptive Role of the Epigenome in Three Deep-Sea Polychaetes.</title>
        <authorList>
            <person name="Perez M."/>
            <person name="Aroh O."/>
            <person name="Sun Y."/>
            <person name="Lan Y."/>
            <person name="Juniper S.K."/>
            <person name="Young C.R."/>
            <person name="Angers B."/>
            <person name="Qian P.Y."/>
        </authorList>
    </citation>
    <scope>NUCLEOTIDE SEQUENCE</scope>
    <source>
        <strain evidence="12">P08H-3</strain>
    </source>
</reference>
<keyword evidence="13" id="KW-1185">Reference proteome</keyword>
<evidence type="ECO:0000256" key="4">
    <source>
        <dbReference type="ARBA" id="ARBA00022741"/>
    </source>
</evidence>
<dbReference type="GO" id="GO:0005886">
    <property type="term" value="C:plasma membrane"/>
    <property type="evidence" value="ECO:0007669"/>
    <property type="project" value="TreeGrafter"/>
</dbReference>
<dbReference type="Gene3D" id="1.10.510.10">
    <property type="entry name" value="Transferase(Phosphotransferase) domain 1"/>
    <property type="match status" value="1"/>
</dbReference>
<feature type="compositionally biased region" description="Polar residues" evidence="10">
    <location>
        <begin position="531"/>
        <end position="575"/>
    </location>
</feature>
<comment type="caution">
    <text evidence="12">The sequence shown here is derived from an EMBL/GenBank/DDBJ whole genome shotgun (WGS) entry which is preliminary data.</text>
</comment>
<evidence type="ECO:0000256" key="5">
    <source>
        <dbReference type="ARBA" id="ARBA00022777"/>
    </source>
</evidence>
<dbReference type="Proteomes" id="UP001208570">
    <property type="component" value="Unassembled WGS sequence"/>
</dbReference>
<keyword evidence="6 9" id="KW-0067">ATP-binding</keyword>
<dbReference type="GO" id="GO:0007399">
    <property type="term" value="P:nervous system development"/>
    <property type="evidence" value="ECO:0007669"/>
    <property type="project" value="TreeGrafter"/>
</dbReference>
<feature type="domain" description="Protein kinase" evidence="11">
    <location>
        <begin position="194"/>
        <end position="460"/>
    </location>
</feature>
<dbReference type="GO" id="GO:0016477">
    <property type="term" value="P:cell migration"/>
    <property type="evidence" value="ECO:0007669"/>
    <property type="project" value="TreeGrafter"/>
</dbReference>
<dbReference type="PROSITE" id="PS00107">
    <property type="entry name" value="PROTEIN_KINASE_ATP"/>
    <property type="match status" value="1"/>
</dbReference>
<dbReference type="EMBL" id="JAODUP010000142">
    <property type="protein sequence ID" value="KAK2159979.1"/>
    <property type="molecule type" value="Genomic_DNA"/>
</dbReference>
<dbReference type="InterPro" id="IPR050122">
    <property type="entry name" value="RTK"/>
</dbReference>
<dbReference type="CDD" id="cd00192">
    <property type="entry name" value="PTKc"/>
    <property type="match status" value="1"/>
</dbReference>
<dbReference type="PROSITE" id="PS00109">
    <property type="entry name" value="PROTEIN_KINASE_TYR"/>
    <property type="match status" value="1"/>
</dbReference>
<dbReference type="PRINTS" id="PR00109">
    <property type="entry name" value="TYRKINASE"/>
</dbReference>
<evidence type="ECO:0000256" key="6">
    <source>
        <dbReference type="ARBA" id="ARBA00022840"/>
    </source>
</evidence>
<dbReference type="InterPro" id="IPR008266">
    <property type="entry name" value="Tyr_kinase_AS"/>
</dbReference>
<evidence type="ECO:0000256" key="3">
    <source>
        <dbReference type="ARBA" id="ARBA00022679"/>
    </source>
</evidence>
<sequence length="575" mass="65173">MCDVDFMLRTRHSDIHVYPTYFHVTNLVGITDFLCISISPLDIPKRHKNQYHEACPAAVCDQRLATALPRKPIIQQTTEVKEFGKSSGLSENTIGVLIKNGFTTQRAILCMQEEDLNKLALPMAEFCLLRETLREKKQTRQEAYYNRTPMTKVEEVTSKEKTESANVKTGVSDDVFARAMRSLLAPLMVTDEQLTVMEEIGRGEFGVVFKGVLRLRKNSPPEDVAVKTVICSVSSDKNNVFVDDFCQEILQLRMLNHQNIVCLRALAMLDGKPHMVLPFMTNGDLRKYISDRNRNLTVEDLLKMALQVARGMKYLNDQSFVHGDLAARNCLLDSDGTVKVGDFGLARQLHLSEYFKLDPEKCRPLRWMAPESLEKMVYTLKSDVWSFGILMWELMTRGQRPYPDVENTMLLPGMIARGYRMACPPYTPQEIYDMMLMCWEEDQHKRPEFDLIIRWFEIILFDDDDVNEHDASSSLSLPSPASSSSTDAGSIHISQPDSGRPLPPLPPREPTDPFQMPSEGDVAVEDEVSELTGSKSDSVSGTDGITRTRPKSMNTPHSNSPQRYENIRHSTSGKF</sequence>
<dbReference type="InterPro" id="IPR011009">
    <property type="entry name" value="Kinase-like_dom_sf"/>
</dbReference>
<evidence type="ECO:0000259" key="11">
    <source>
        <dbReference type="PROSITE" id="PS50011"/>
    </source>
</evidence>
<comment type="catalytic activity">
    <reaction evidence="8">
        <text>L-tyrosyl-[protein] + ATP = O-phospho-L-tyrosyl-[protein] + ADP + H(+)</text>
        <dbReference type="Rhea" id="RHEA:10596"/>
        <dbReference type="Rhea" id="RHEA-COMP:10136"/>
        <dbReference type="Rhea" id="RHEA-COMP:20101"/>
        <dbReference type="ChEBI" id="CHEBI:15378"/>
        <dbReference type="ChEBI" id="CHEBI:30616"/>
        <dbReference type="ChEBI" id="CHEBI:46858"/>
        <dbReference type="ChEBI" id="CHEBI:61978"/>
        <dbReference type="ChEBI" id="CHEBI:456216"/>
        <dbReference type="EC" id="2.7.10.1"/>
    </reaction>
</comment>
<protein>
    <recommendedName>
        <fullName evidence="11">Protein kinase domain-containing protein</fullName>
    </recommendedName>
</protein>
<evidence type="ECO:0000256" key="8">
    <source>
        <dbReference type="ARBA" id="ARBA00051243"/>
    </source>
</evidence>
<feature type="region of interest" description="Disordered" evidence="10">
    <location>
        <begin position="469"/>
        <end position="575"/>
    </location>
</feature>
<comment type="subcellular location">
    <subcellularLocation>
        <location evidence="1">Membrane</location>
        <topology evidence="1">Single-pass membrane protein</topology>
    </subcellularLocation>
</comment>
<feature type="compositionally biased region" description="Low complexity" evidence="10">
    <location>
        <begin position="472"/>
        <end position="485"/>
    </location>
</feature>
<keyword evidence="4 9" id="KW-0547">Nucleotide-binding</keyword>
<dbReference type="InterPro" id="IPR017441">
    <property type="entry name" value="Protein_kinase_ATP_BS"/>
</dbReference>
<dbReference type="PROSITE" id="PS50011">
    <property type="entry name" value="PROTEIN_KINASE_DOM"/>
    <property type="match status" value="1"/>
</dbReference>
<dbReference type="InterPro" id="IPR001245">
    <property type="entry name" value="Ser-Thr/Tyr_kinase_cat_dom"/>
</dbReference>
<dbReference type="Pfam" id="PF07714">
    <property type="entry name" value="PK_Tyr_Ser-Thr"/>
    <property type="match status" value="1"/>
</dbReference>
<name>A0AAD9JV30_9ANNE</name>
<evidence type="ECO:0000256" key="9">
    <source>
        <dbReference type="PROSITE-ProRule" id="PRU10141"/>
    </source>
</evidence>
<dbReference type="FunFam" id="1.10.510.10:FF:000554">
    <property type="entry name" value="Predicted protein"/>
    <property type="match status" value="1"/>
</dbReference>
<evidence type="ECO:0000256" key="7">
    <source>
        <dbReference type="ARBA" id="ARBA00023137"/>
    </source>
</evidence>
<evidence type="ECO:0000313" key="12">
    <source>
        <dbReference type="EMBL" id="KAK2159979.1"/>
    </source>
</evidence>
<dbReference type="GO" id="GO:0043235">
    <property type="term" value="C:receptor complex"/>
    <property type="evidence" value="ECO:0007669"/>
    <property type="project" value="TreeGrafter"/>
</dbReference>
<evidence type="ECO:0000256" key="10">
    <source>
        <dbReference type="SAM" id="MobiDB-lite"/>
    </source>
</evidence>
<dbReference type="GO" id="GO:0007169">
    <property type="term" value="P:cell surface receptor protein tyrosine kinase signaling pathway"/>
    <property type="evidence" value="ECO:0007669"/>
    <property type="project" value="TreeGrafter"/>
</dbReference>
<proteinExistence type="predicted"/>
<keyword evidence="3" id="KW-0808">Transferase</keyword>
<accession>A0AAD9JV30</accession>
<keyword evidence="2" id="KW-0597">Phosphoprotein</keyword>
<gene>
    <name evidence="12" type="ORF">LSH36_142g03002</name>
</gene>
<dbReference type="GO" id="GO:0005524">
    <property type="term" value="F:ATP binding"/>
    <property type="evidence" value="ECO:0007669"/>
    <property type="project" value="UniProtKB-UniRule"/>
</dbReference>
<dbReference type="AlphaFoldDB" id="A0AAD9JV30"/>
<organism evidence="12 13">
    <name type="scientific">Paralvinella palmiformis</name>
    <dbReference type="NCBI Taxonomy" id="53620"/>
    <lineage>
        <taxon>Eukaryota</taxon>
        <taxon>Metazoa</taxon>
        <taxon>Spiralia</taxon>
        <taxon>Lophotrochozoa</taxon>
        <taxon>Annelida</taxon>
        <taxon>Polychaeta</taxon>
        <taxon>Sedentaria</taxon>
        <taxon>Canalipalpata</taxon>
        <taxon>Terebellida</taxon>
        <taxon>Terebelliformia</taxon>
        <taxon>Alvinellidae</taxon>
        <taxon>Paralvinella</taxon>
    </lineage>
</organism>
<evidence type="ECO:0000256" key="1">
    <source>
        <dbReference type="ARBA" id="ARBA00004167"/>
    </source>
</evidence>
<keyword evidence="7" id="KW-0829">Tyrosine-protein kinase</keyword>
<evidence type="ECO:0000313" key="13">
    <source>
        <dbReference type="Proteomes" id="UP001208570"/>
    </source>
</evidence>
<feature type="compositionally biased region" description="Polar residues" evidence="10">
    <location>
        <begin position="486"/>
        <end position="495"/>
    </location>
</feature>
<feature type="binding site" evidence="9">
    <location>
        <position position="227"/>
    </location>
    <ligand>
        <name>ATP</name>
        <dbReference type="ChEBI" id="CHEBI:30616"/>
    </ligand>
</feature>